<accession>A0ABV2SAV3</accession>
<protein>
    <submittedName>
        <fullName evidence="2">Uncharacterized protein</fullName>
    </submittedName>
</protein>
<reference evidence="2 3" key="1">
    <citation type="submission" date="2024-06" db="EMBL/GenBank/DDBJ databases">
        <title>Genomic Encyclopedia of Type Strains, Phase V (KMG-V): Genome sequencing to study the core and pangenomes of soil and plant-associated prokaryotes.</title>
        <authorList>
            <person name="Whitman W."/>
        </authorList>
    </citation>
    <scope>NUCLEOTIDE SEQUENCE [LARGE SCALE GENOMIC DNA]</scope>
    <source>
        <strain evidence="2 3">NE40</strain>
    </source>
</reference>
<proteinExistence type="predicted"/>
<dbReference type="EMBL" id="JBEWTB010000001">
    <property type="protein sequence ID" value="MET4754877.1"/>
    <property type="molecule type" value="Genomic_DNA"/>
</dbReference>
<comment type="caution">
    <text evidence="2">The sequence shown here is derived from an EMBL/GenBank/DDBJ whole genome shotgun (WGS) entry which is preliminary data.</text>
</comment>
<keyword evidence="3" id="KW-1185">Reference proteome</keyword>
<name>A0ABV2SAV3_9GAMM</name>
<dbReference type="Proteomes" id="UP001549366">
    <property type="component" value="Unassembled WGS sequence"/>
</dbReference>
<organism evidence="2 3">
    <name type="scientific">Endozoicomonas lisbonensis</name>
    <dbReference type="NCBI Taxonomy" id="3120522"/>
    <lineage>
        <taxon>Bacteria</taxon>
        <taxon>Pseudomonadati</taxon>
        <taxon>Pseudomonadota</taxon>
        <taxon>Gammaproteobacteria</taxon>
        <taxon>Oceanospirillales</taxon>
        <taxon>Endozoicomonadaceae</taxon>
        <taxon>Endozoicomonas</taxon>
    </lineage>
</organism>
<evidence type="ECO:0000313" key="2">
    <source>
        <dbReference type="EMBL" id="MET4754877.1"/>
    </source>
</evidence>
<evidence type="ECO:0000313" key="3">
    <source>
        <dbReference type="Proteomes" id="UP001549366"/>
    </source>
</evidence>
<feature type="region of interest" description="Disordered" evidence="1">
    <location>
        <begin position="58"/>
        <end position="84"/>
    </location>
</feature>
<evidence type="ECO:0000256" key="1">
    <source>
        <dbReference type="SAM" id="MobiDB-lite"/>
    </source>
</evidence>
<gene>
    <name evidence="2" type="ORF">V5J35_000069</name>
</gene>
<sequence length="289" mass="32375">MSLASNKSVRSFVLCALCFYNGSGHARFSGAMLMTGTPGGDYLIQRKPIHLPGMQYPNGGVSSERPEPAGSMVNPQGAARKTEPEKKSLQDLCEDLLKNPAHAWVKRREDYRRIVEAALKNSYDTETGRATWLSYFTRGLVDHAVSESTEYTAIAGHLKHSDAGNLLLIANNFIQKQRFEEVQVRLGQHNPVQKFRFKTWKATAPTLKEVTSKIPEDILQFICELARGEPSQQQLKKLFESAIAPANSDLSDFSSENIESLQGVYSEIKYLGLLPDDILAYFYAFFARF</sequence>